<proteinExistence type="predicted"/>
<gene>
    <name evidence="2" type="ORF">EUGRSUZ_I01700</name>
</gene>
<evidence type="ECO:0000256" key="1">
    <source>
        <dbReference type="SAM" id="MobiDB-lite"/>
    </source>
</evidence>
<dbReference type="STRING" id="71139.A0A059APK4"/>
<feature type="compositionally biased region" description="Polar residues" evidence="1">
    <location>
        <begin position="174"/>
        <end position="198"/>
    </location>
</feature>
<feature type="compositionally biased region" description="Basic and acidic residues" evidence="1">
    <location>
        <begin position="254"/>
        <end position="265"/>
    </location>
</feature>
<organism evidence="2">
    <name type="scientific">Eucalyptus grandis</name>
    <name type="common">Flooded gum</name>
    <dbReference type="NCBI Taxonomy" id="71139"/>
    <lineage>
        <taxon>Eukaryota</taxon>
        <taxon>Viridiplantae</taxon>
        <taxon>Streptophyta</taxon>
        <taxon>Embryophyta</taxon>
        <taxon>Tracheophyta</taxon>
        <taxon>Spermatophyta</taxon>
        <taxon>Magnoliopsida</taxon>
        <taxon>eudicotyledons</taxon>
        <taxon>Gunneridae</taxon>
        <taxon>Pentapetalae</taxon>
        <taxon>rosids</taxon>
        <taxon>malvids</taxon>
        <taxon>Myrtales</taxon>
        <taxon>Myrtaceae</taxon>
        <taxon>Myrtoideae</taxon>
        <taxon>Eucalypteae</taxon>
        <taxon>Eucalyptus</taxon>
    </lineage>
</organism>
<dbReference type="eggNOG" id="ENOG502QUCW">
    <property type="taxonomic scope" value="Eukaryota"/>
</dbReference>
<dbReference type="OrthoDB" id="621651at2759"/>
<feature type="region of interest" description="Disordered" evidence="1">
    <location>
        <begin position="168"/>
        <end position="220"/>
    </location>
</feature>
<dbReference type="PANTHER" id="PTHR47067:SF7">
    <property type="entry name" value="TPX2 (TARGETING PROTEIN FOR XKLP2) PROTEIN FAMILY"/>
    <property type="match status" value="1"/>
</dbReference>
<protein>
    <recommendedName>
        <fullName evidence="3">TPX2 C-terminal domain-containing protein</fullName>
    </recommendedName>
</protein>
<evidence type="ECO:0000313" key="2">
    <source>
        <dbReference type="EMBL" id="KCW55897.1"/>
    </source>
</evidence>
<dbReference type="KEGG" id="egr:104419180"/>
<evidence type="ECO:0008006" key="3">
    <source>
        <dbReference type="Google" id="ProtNLM"/>
    </source>
</evidence>
<accession>A0A059APK4</accession>
<dbReference type="PANTHER" id="PTHR47067">
    <property type="entry name" value="TPX2 (TARGETING PROTEIN FOR XKLP2) PROTEIN FAMILY-RELATED"/>
    <property type="match status" value="1"/>
</dbReference>
<feature type="compositionally biased region" description="Basic and acidic residues" evidence="1">
    <location>
        <begin position="303"/>
        <end position="328"/>
    </location>
</feature>
<feature type="compositionally biased region" description="Low complexity" evidence="1">
    <location>
        <begin position="233"/>
        <end position="249"/>
    </location>
</feature>
<reference evidence="2" key="1">
    <citation type="submission" date="2013-07" db="EMBL/GenBank/DDBJ databases">
        <title>The genome of Eucalyptus grandis.</title>
        <authorList>
            <person name="Schmutz J."/>
            <person name="Hayes R."/>
            <person name="Myburg A."/>
            <person name="Tuskan G."/>
            <person name="Grattapaglia D."/>
            <person name="Rokhsar D.S."/>
        </authorList>
    </citation>
    <scope>NUCLEOTIDE SEQUENCE</scope>
    <source>
        <tissue evidence="2">Leaf extractions</tissue>
    </source>
</reference>
<dbReference type="AlphaFoldDB" id="A0A059APK4"/>
<sequence length="328" mass="35951">MGDSSCLMMQPLSHPSVFTNDATEGNPIHALGQSVSFGRFVSEESLSWEKWSSFSRKRYVEEAEKHSRPGSVAEKKAFFEAHYKKLAEKKAAALLEQGNADSSDVADLEREGDVLDSQEIVNPNQEVKNLRQVHNLGGEMEKNDICEDGGSQLTDKSVVIVEDAKDESLKELGTDSSPAKSSEAVKSTTSAYPSATSLSRKRILGDHLATRKKTGQKRGSLAAKFSKFLSACKSNSQSLKSSPPRSSTKGKTAKGKEDKAIKEPSKWSPGFCFCAGNSSSIHKGKERAEHQMKSVQHSFPIQQDRKKAHDNNDDAKHDLSISSKIFDE</sequence>
<dbReference type="Gramene" id="KCW55897">
    <property type="protein sequence ID" value="KCW55897"/>
    <property type="gene ID" value="EUGRSUZ_I01700"/>
</dbReference>
<name>A0A059APK4_EUCGR</name>
<dbReference type="InParanoid" id="A0A059APK4"/>
<feature type="region of interest" description="Disordered" evidence="1">
    <location>
        <begin position="233"/>
        <end position="328"/>
    </location>
</feature>
<dbReference type="EMBL" id="KK198761">
    <property type="protein sequence ID" value="KCW55897.1"/>
    <property type="molecule type" value="Genomic_DNA"/>
</dbReference>
<dbReference type="InterPro" id="IPR044216">
    <property type="entry name" value="WDL7"/>
</dbReference>